<dbReference type="EMBL" id="RRYP01009340">
    <property type="protein sequence ID" value="TNV79129.1"/>
    <property type="molecule type" value="Genomic_DNA"/>
</dbReference>
<comment type="caution">
    <text evidence="2">The sequence shown here is derived from an EMBL/GenBank/DDBJ whole genome shotgun (WGS) entry which is preliminary data.</text>
</comment>
<proteinExistence type="predicted"/>
<sequence length="400" mass="46207">MNSRKGQKICSITSNRNLKKPKLEIDISNGESQTSIQKGFGEIEESQECEQQQPQSMLQIEIPPSESTFGAIAFENQTKPHLQMQNTFQHKKTLKLEPTQIRSKKIYKKNDKQTKTLPRSQRKSARTNIEISNNKEQKDIREILQELPELVHDQLDRIIKFALKNVSLSDLDNKLIRPNPDSLLLKIMDSSQGQKLVARLSETCIKEELPNIDVLMSSLCQLSTFKMKIEEEERWIQDKMPPDQTVTEADIAAVLAHTLNITNKSGSPGFSLNAYTDFVRHRDMRKAQYKEFEKHGSYTYQDDFSFAERELVQNLVKKIKEIYEGETPGEREEPQSPRYFKKKPYKKYNCPRKQLRNKSGARISIQSDKTQSGEESSDSQKSASETKVEQTVEYCDYQNS</sequence>
<feature type="compositionally biased region" description="Basic residues" evidence="1">
    <location>
        <begin position="339"/>
        <end position="356"/>
    </location>
</feature>
<dbReference type="Proteomes" id="UP000785679">
    <property type="component" value="Unassembled WGS sequence"/>
</dbReference>
<gene>
    <name evidence="2" type="ORF">FGO68_gene3667</name>
</gene>
<reference evidence="2" key="1">
    <citation type="submission" date="2019-06" db="EMBL/GenBank/DDBJ databases">
        <authorList>
            <person name="Zheng W."/>
        </authorList>
    </citation>
    <scope>NUCLEOTIDE SEQUENCE</scope>
    <source>
        <strain evidence="2">QDHG01</strain>
    </source>
</reference>
<feature type="compositionally biased region" description="Polar residues" evidence="1">
    <location>
        <begin position="364"/>
        <end position="383"/>
    </location>
</feature>
<evidence type="ECO:0000313" key="2">
    <source>
        <dbReference type="EMBL" id="TNV79129.1"/>
    </source>
</evidence>
<feature type="compositionally biased region" description="Basic and acidic residues" evidence="1">
    <location>
        <begin position="326"/>
        <end position="335"/>
    </location>
</feature>
<dbReference type="AlphaFoldDB" id="A0A8J8T1W4"/>
<organism evidence="2 3">
    <name type="scientific">Halteria grandinella</name>
    <dbReference type="NCBI Taxonomy" id="5974"/>
    <lineage>
        <taxon>Eukaryota</taxon>
        <taxon>Sar</taxon>
        <taxon>Alveolata</taxon>
        <taxon>Ciliophora</taxon>
        <taxon>Intramacronucleata</taxon>
        <taxon>Spirotrichea</taxon>
        <taxon>Stichotrichia</taxon>
        <taxon>Sporadotrichida</taxon>
        <taxon>Halteriidae</taxon>
        <taxon>Halteria</taxon>
    </lineage>
</organism>
<name>A0A8J8T1W4_HALGN</name>
<keyword evidence="3" id="KW-1185">Reference proteome</keyword>
<evidence type="ECO:0000313" key="3">
    <source>
        <dbReference type="Proteomes" id="UP000785679"/>
    </source>
</evidence>
<feature type="region of interest" description="Disordered" evidence="1">
    <location>
        <begin position="326"/>
        <end position="400"/>
    </location>
</feature>
<evidence type="ECO:0000256" key="1">
    <source>
        <dbReference type="SAM" id="MobiDB-lite"/>
    </source>
</evidence>
<protein>
    <submittedName>
        <fullName evidence="2">Uncharacterized protein</fullName>
    </submittedName>
</protein>
<feature type="region of interest" description="Disordered" evidence="1">
    <location>
        <begin position="111"/>
        <end position="133"/>
    </location>
</feature>
<accession>A0A8J8T1W4</accession>